<protein>
    <submittedName>
        <fullName evidence="1">Amino acid ABC transporter substrate-binding protein</fullName>
    </submittedName>
</protein>
<sequence>MKMKKIITLILIAMVLCMMFSACGSSKTGSDTEGSTPASDGAEEQKDKLAAGLLEQNSIETSARKNWTQANGNGEIRKQVEYKRFDSLNTMLMELGTGRVDFLQLPGSVAAYLAAADDSLIIETKDNSRPNQHYHMAARGDNTALMEELNKAIEALKADGTLDQLVSDYIANADSEPASNALVKNEGGETHVVAVTGDLPPMDYVAADGTPAGFNVALLNAISEKTGCNFEIVQMDAAARLSALESGKIDLVFWIGCWSNDGFEPEEENISLSTSYFEEPLCFVSYSADVLEKIRSIFVRAN</sequence>
<dbReference type="Proteomes" id="UP000594014">
    <property type="component" value="Chromosome"/>
</dbReference>
<name>A0ACD1A965_9FIRM</name>
<dbReference type="EMBL" id="CP042469">
    <property type="protein sequence ID" value="QOX62992.1"/>
    <property type="molecule type" value="Genomic_DNA"/>
</dbReference>
<organism evidence="1 2">
    <name type="scientific">Anoxybacterium hadale</name>
    <dbReference type="NCBI Taxonomy" id="3408580"/>
    <lineage>
        <taxon>Bacteria</taxon>
        <taxon>Bacillati</taxon>
        <taxon>Bacillota</taxon>
        <taxon>Clostridia</taxon>
        <taxon>Peptostreptococcales</taxon>
        <taxon>Anaerovoracaceae</taxon>
        <taxon>Anoxybacterium</taxon>
    </lineage>
</organism>
<reference evidence="1" key="1">
    <citation type="submission" date="2019-08" db="EMBL/GenBank/DDBJ databases">
        <title>Genome sequence of Clostridiales bacterium MT110.</title>
        <authorList>
            <person name="Cao J."/>
        </authorList>
    </citation>
    <scope>NUCLEOTIDE SEQUENCE</scope>
    <source>
        <strain evidence="1">MT110</strain>
    </source>
</reference>
<proteinExistence type="predicted"/>
<evidence type="ECO:0000313" key="2">
    <source>
        <dbReference type="Proteomes" id="UP000594014"/>
    </source>
</evidence>
<accession>A0ACD1A965</accession>
<evidence type="ECO:0000313" key="1">
    <source>
        <dbReference type="EMBL" id="QOX62992.1"/>
    </source>
</evidence>
<keyword evidence="2" id="KW-1185">Reference proteome</keyword>
<gene>
    <name evidence="1" type="ORF">FRZ06_06375</name>
</gene>